<keyword evidence="2" id="KW-1185">Reference proteome</keyword>
<evidence type="ECO:0000313" key="1">
    <source>
        <dbReference type="EMBL" id="UQA95620.1"/>
    </source>
</evidence>
<dbReference type="Proteomes" id="UP000830115">
    <property type="component" value="Chromosome"/>
</dbReference>
<name>A0ABY4MGT2_9ACTN</name>
<evidence type="ECO:0000313" key="2">
    <source>
        <dbReference type="Proteomes" id="UP000830115"/>
    </source>
</evidence>
<dbReference type="Pfam" id="PF14224">
    <property type="entry name" value="DUF4331"/>
    <property type="match status" value="2"/>
</dbReference>
<proteinExistence type="predicted"/>
<gene>
    <name evidence="1" type="ORF">K9S39_30530</name>
</gene>
<sequence length="330" mass="34961">MSDHLDGLTAKNDPRLDISDVYAFQGATGTVFVMNTNPLSGTGGFHHEAVYEFKIDITGDAREDLTLRVNFGDLDAGGRQAATLTLVAGPAACDQQLVLARTTTGEAVTGLSGVRLWAGAARDPFYIAGPVVTAVRTAVVGGSELDLGDFDPEQATNLFAGTNVQAIVVEVPNLLLKRAPTIGVWGAIAVPTDAGDDWRQTDRAAIPLTSTLFGFNEADDFGSAEPADDAATWGDQIQNMVARAVAANGYDGDAQAYAIEVRKRIVPDILHYRVGSDAKFTDGKYNGRNLVEDAAEAMFHLVLARPVDMGLDASDAGTLRDDFPYLGEPV</sequence>
<protein>
    <submittedName>
        <fullName evidence="1">DUF4331 domain-containing protein</fullName>
    </submittedName>
</protein>
<reference evidence="1" key="1">
    <citation type="submission" date="2021-10" db="EMBL/GenBank/DDBJ databases">
        <title>Streptomyces nigrumlapis sp.nov.,an antimicrobial producing actinobacterium isolated from Black Gobi rocks.</title>
        <authorList>
            <person name="Wen Y."/>
            <person name="Zhang W."/>
            <person name="Liu X.G."/>
        </authorList>
    </citation>
    <scope>NUCLEOTIDE SEQUENCE</scope>
    <source>
        <strain evidence="1">ST13-2-2</strain>
    </source>
</reference>
<dbReference type="EMBL" id="CP086322">
    <property type="protein sequence ID" value="UQA95620.1"/>
    <property type="molecule type" value="Genomic_DNA"/>
</dbReference>
<dbReference type="RefSeq" id="WP_248866533.1">
    <property type="nucleotide sequence ID" value="NZ_CP086322.1"/>
</dbReference>
<accession>A0ABY4MGT2</accession>
<dbReference type="InterPro" id="IPR025566">
    <property type="entry name" value="DUF4331"/>
</dbReference>
<organism evidence="1 2">
    <name type="scientific">Streptomyces halobius</name>
    <dbReference type="NCBI Taxonomy" id="2879846"/>
    <lineage>
        <taxon>Bacteria</taxon>
        <taxon>Bacillati</taxon>
        <taxon>Actinomycetota</taxon>
        <taxon>Actinomycetes</taxon>
        <taxon>Kitasatosporales</taxon>
        <taxon>Streptomycetaceae</taxon>
        <taxon>Streptomyces</taxon>
    </lineage>
</organism>